<dbReference type="AlphaFoldDB" id="A0AB39IPH3"/>
<dbReference type="EMBL" id="CP162411">
    <property type="protein sequence ID" value="XDL13135.1"/>
    <property type="molecule type" value="Genomic_DNA"/>
</dbReference>
<organism evidence="3">
    <name type="scientific">Dickeya oryzae</name>
    <dbReference type="NCBI Taxonomy" id="1240404"/>
    <lineage>
        <taxon>Bacteria</taxon>
        <taxon>Pseudomonadati</taxon>
        <taxon>Pseudomonadota</taxon>
        <taxon>Gammaproteobacteria</taxon>
        <taxon>Enterobacterales</taxon>
        <taxon>Pectobacteriaceae</taxon>
        <taxon>Dickeya</taxon>
    </lineage>
</organism>
<name>A0AB39IPH3_9GAMM</name>
<feature type="compositionally biased region" description="Polar residues" evidence="1">
    <location>
        <begin position="55"/>
        <end position="70"/>
    </location>
</feature>
<gene>
    <name evidence="2" type="ORF">LF923_0013020</name>
    <name evidence="3" type="ORF">LF929_012750</name>
</gene>
<feature type="region of interest" description="Disordered" evidence="1">
    <location>
        <begin position="44"/>
        <end position="70"/>
    </location>
</feature>
<accession>A0AB39IPH3</accession>
<reference evidence="3" key="1">
    <citation type="submission" date="2024-07" db="EMBL/GenBank/DDBJ databases">
        <authorList>
            <person name="Pedron J."/>
        </authorList>
    </citation>
    <scope>NUCLEOTIDE SEQUENCE</scope>
    <source>
        <strain evidence="3">A003-S1-M15</strain>
        <strain evidence="2">A642-S2-A17</strain>
    </source>
</reference>
<protein>
    <recommendedName>
        <fullName evidence="4">Pectate lyase</fullName>
    </recommendedName>
</protein>
<dbReference type="RefSeq" id="WP_210176383.1">
    <property type="nucleotide sequence ID" value="NZ_CP162411.1"/>
</dbReference>
<evidence type="ECO:0000256" key="1">
    <source>
        <dbReference type="SAM" id="MobiDB-lite"/>
    </source>
</evidence>
<proteinExistence type="predicted"/>
<evidence type="ECO:0000313" key="3">
    <source>
        <dbReference type="EMBL" id="XDL23160.1"/>
    </source>
</evidence>
<evidence type="ECO:0000313" key="2">
    <source>
        <dbReference type="EMBL" id="XDL13135.1"/>
    </source>
</evidence>
<dbReference type="EMBL" id="CP162670">
    <property type="protein sequence ID" value="XDL23160.1"/>
    <property type="molecule type" value="Genomic_DNA"/>
</dbReference>
<sequence>MDNVVIQRCCYFNNINIVIQGGVGYRAVGDDNANGYMTRGSVNHPTAEYPARGNDSVQSGGNLKAQYQWQ</sequence>
<dbReference type="GeneID" id="302582553"/>
<evidence type="ECO:0008006" key="4">
    <source>
        <dbReference type="Google" id="ProtNLM"/>
    </source>
</evidence>